<sequence>MPYEIVRTNEGWIMNNQGDVMVKDPENNVLWIPNNNILFNANQEPMLFNETLDISNMDNTENNTLEHNSVNASNENETTIGEKYRNVSTEKETMALIAAVEEKYDDMHHIHKRKSFWSTISEQLDTQNKTKSFQNNKKRHNLLRTYKSTKDNKVKTGRGPVRFAYFNRLDELLGDKPINCSPHSIDVAEVDSVPSSAESDGSASALNNEINSNEEIDSNKGSKRKNPSMELIKIKKAYYEKRTQQIENKEEVRKKYINECINNKNERLNLLKRKLELEERKIIALENLANKN</sequence>
<proteinExistence type="predicted"/>
<protein>
    <submittedName>
        <fullName evidence="1">Myb/sant-like dna-binding domain</fullName>
    </submittedName>
</protein>
<dbReference type="EMBL" id="CM043023">
    <property type="protein sequence ID" value="KAI4455583.1"/>
    <property type="molecule type" value="Genomic_DNA"/>
</dbReference>
<evidence type="ECO:0000313" key="1">
    <source>
        <dbReference type="EMBL" id="KAI4455583.1"/>
    </source>
</evidence>
<keyword evidence="2" id="KW-1185">Reference proteome</keyword>
<dbReference type="Proteomes" id="UP001056778">
    <property type="component" value="Chromosome 9"/>
</dbReference>
<reference evidence="1" key="1">
    <citation type="submission" date="2022-04" db="EMBL/GenBank/DDBJ databases">
        <title>Chromosome-scale genome assembly of Holotrichia oblita Faldermann.</title>
        <authorList>
            <person name="Rongchong L."/>
        </authorList>
    </citation>
    <scope>NUCLEOTIDE SEQUENCE</scope>
    <source>
        <strain evidence="1">81SQS9</strain>
    </source>
</reference>
<comment type="caution">
    <text evidence="1">The sequence shown here is derived from an EMBL/GenBank/DDBJ whole genome shotgun (WGS) entry which is preliminary data.</text>
</comment>
<organism evidence="1 2">
    <name type="scientific">Holotrichia oblita</name>
    <name type="common">Chafer beetle</name>
    <dbReference type="NCBI Taxonomy" id="644536"/>
    <lineage>
        <taxon>Eukaryota</taxon>
        <taxon>Metazoa</taxon>
        <taxon>Ecdysozoa</taxon>
        <taxon>Arthropoda</taxon>
        <taxon>Hexapoda</taxon>
        <taxon>Insecta</taxon>
        <taxon>Pterygota</taxon>
        <taxon>Neoptera</taxon>
        <taxon>Endopterygota</taxon>
        <taxon>Coleoptera</taxon>
        <taxon>Polyphaga</taxon>
        <taxon>Scarabaeiformia</taxon>
        <taxon>Scarabaeidae</taxon>
        <taxon>Melolonthinae</taxon>
        <taxon>Holotrichia</taxon>
    </lineage>
</organism>
<gene>
    <name evidence="1" type="ORF">MML48_9g00001470</name>
</gene>
<evidence type="ECO:0000313" key="2">
    <source>
        <dbReference type="Proteomes" id="UP001056778"/>
    </source>
</evidence>
<name>A0ACB9SLA2_HOLOL</name>
<accession>A0ACB9SLA2</accession>